<feature type="region of interest" description="Disordered" evidence="1">
    <location>
        <begin position="1"/>
        <end position="36"/>
    </location>
</feature>
<dbReference type="Proteomes" id="UP000198287">
    <property type="component" value="Unassembled WGS sequence"/>
</dbReference>
<dbReference type="OMA" id="HNIFLEC"/>
<feature type="region of interest" description="Disordered" evidence="1">
    <location>
        <begin position="55"/>
        <end position="132"/>
    </location>
</feature>
<evidence type="ECO:0000313" key="2">
    <source>
        <dbReference type="EMBL" id="OXA43719.1"/>
    </source>
</evidence>
<accession>A0A226DEW7</accession>
<evidence type="ECO:0000313" key="3">
    <source>
        <dbReference type="Proteomes" id="UP000198287"/>
    </source>
</evidence>
<feature type="compositionally biased region" description="Basic and acidic residues" evidence="1">
    <location>
        <begin position="1"/>
        <end position="19"/>
    </location>
</feature>
<protein>
    <submittedName>
        <fullName evidence="2">Uncharacterized protein</fullName>
    </submittedName>
</protein>
<reference evidence="2 3" key="1">
    <citation type="submission" date="2015-12" db="EMBL/GenBank/DDBJ databases">
        <title>The genome of Folsomia candida.</title>
        <authorList>
            <person name="Faddeeva A."/>
            <person name="Derks M.F."/>
            <person name="Anvar Y."/>
            <person name="Smit S."/>
            <person name="Van Straalen N."/>
            <person name="Roelofs D."/>
        </authorList>
    </citation>
    <scope>NUCLEOTIDE SEQUENCE [LARGE SCALE GENOMIC DNA]</scope>
    <source>
        <strain evidence="2 3">VU population</strain>
        <tissue evidence="2">Whole body</tissue>
    </source>
</reference>
<dbReference type="AlphaFoldDB" id="A0A226DEW7"/>
<feature type="compositionally biased region" description="Polar residues" evidence="1">
    <location>
        <begin position="89"/>
        <end position="100"/>
    </location>
</feature>
<evidence type="ECO:0000256" key="1">
    <source>
        <dbReference type="SAM" id="MobiDB-lite"/>
    </source>
</evidence>
<keyword evidence="3" id="KW-1185">Reference proteome</keyword>
<organism evidence="2 3">
    <name type="scientific">Folsomia candida</name>
    <name type="common">Springtail</name>
    <dbReference type="NCBI Taxonomy" id="158441"/>
    <lineage>
        <taxon>Eukaryota</taxon>
        <taxon>Metazoa</taxon>
        <taxon>Ecdysozoa</taxon>
        <taxon>Arthropoda</taxon>
        <taxon>Hexapoda</taxon>
        <taxon>Collembola</taxon>
        <taxon>Entomobryomorpha</taxon>
        <taxon>Isotomoidea</taxon>
        <taxon>Isotomidae</taxon>
        <taxon>Proisotominae</taxon>
        <taxon>Folsomia</taxon>
    </lineage>
</organism>
<feature type="region of interest" description="Disordered" evidence="1">
    <location>
        <begin position="302"/>
        <end position="365"/>
    </location>
</feature>
<proteinExistence type="predicted"/>
<comment type="caution">
    <text evidence="2">The sequence shown here is derived from an EMBL/GenBank/DDBJ whole genome shotgun (WGS) entry which is preliminary data.</text>
</comment>
<feature type="compositionally biased region" description="Basic and acidic residues" evidence="1">
    <location>
        <begin position="65"/>
        <end position="75"/>
    </location>
</feature>
<sequence length="365" mass="40896">MFSKKESKKTENEGMDNKRKGGVAVQEMSTHDLINNPSTLQAGISLLSQRIITALKPSQPTSSSTDERSDADGRRGLRRKRHPPVAESKANNDGSGSDPNIRSKFISRVTSSSLSSDDSSNNESSSSGNGASQFDELYRRFTLPETAASPSKKLEEFDLEAKGIFFRTVFSQYDEKEKMCEEHTQNIQKLTDEKVQEYFAHVQPAILDVFEGRKDSIRTDLYLSRNKSDLFTLKEAVVSAPFSNQAYMLLANLVLDFILPTRKSRERYLEYAQLVLIPEALIQIYSLVNGVDFEHAEKEMRYGPQYDGPLPKKRKVTSGMSKSKLNKEDKPLRSRRAKKCAPMSTATGPLEEHETDATAADGDTM</sequence>
<feature type="compositionally biased region" description="Polar residues" evidence="1">
    <location>
        <begin position="55"/>
        <end position="64"/>
    </location>
</feature>
<gene>
    <name evidence="2" type="ORF">Fcan01_21396</name>
</gene>
<feature type="compositionally biased region" description="Low complexity" evidence="1">
    <location>
        <begin position="111"/>
        <end position="132"/>
    </location>
</feature>
<name>A0A226DEW7_FOLCA</name>
<dbReference type="EMBL" id="LNIX01000021">
    <property type="protein sequence ID" value="OXA43719.1"/>
    <property type="molecule type" value="Genomic_DNA"/>
</dbReference>